<keyword evidence="1" id="KW-0472">Membrane</keyword>
<dbReference type="Proteomes" id="UP000010847">
    <property type="component" value="Chromosome"/>
</dbReference>
<evidence type="ECO:0000313" key="3">
    <source>
        <dbReference type="Proteomes" id="UP000010847"/>
    </source>
</evidence>
<keyword evidence="3" id="KW-1185">Reference proteome</keyword>
<dbReference type="eggNOG" id="ENOG5033JY5">
    <property type="taxonomic scope" value="Bacteria"/>
</dbReference>
<dbReference type="KEGG" id="dmt:DESME_08960"/>
<protein>
    <recommendedName>
        <fullName evidence="4">DUF4352 domain-containing protein</fullName>
    </recommendedName>
</protein>
<feature type="transmembrane region" description="Helical" evidence="1">
    <location>
        <begin position="12"/>
        <end position="30"/>
    </location>
</feature>
<sequence length="175" mass="20215">MGFGDFMIEYKAIFGTLLGTIVTLVTTHFLKSKGKLMFEPQNWSLRFYKFVTGVEKEITSSEEASYALFNFELIIYNNSETPKSLKDIYLEIKDEKTQLNLILKNSNTARYSSGFRNIDEVKILNIAPKTMFCIPLEGNLDENTTKQIRNGMKVIFHAKDYKNKTYQTEIANISY</sequence>
<reference evidence="2 3" key="1">
    <citation type="submission" date="2013-12" db="EMBL/GenBank/DDBJ databases">
        <authorList>
            <consortium name="DOE Joint Genome Institute"/>
            <person name="Smidt H."/>
            <person name="Huntemann M."/>
            <person name="Han J."/>
            <person name="Chen A."/>
            <person name="Kyrpides N."/>
            <person name="Mavromatis K."/>
            <person name="Markowitz V."/>
            <person name="Palaniappan K."/>
            <person name="Ivanova N."/>
            <person name="Schaumberg A."/>
            <person name="Pati A."/>
            <person name="Liolios K."/>
            <person name="Nordberg H.P."/>
            <person name="Cantor M.N."/>
            <person name="Hua S.X."/>
            <person name="Woyke T."/>
        </authorList>
    </citation>
    <scope>NUCLEOTIDE SEQUENCE [LARGE SCALE GENOMIC DNA]</scope>
    <source>
        <strain evidence="3">DSM 15288</strain>
    </source>
</reference>
<evidence type="ECO:0000313" key="2">
    <source>
        <dbReference type="EMBL" id="AHF08574.1"/>
    </source>
</evidence>
<keyword evidence="1" id="KW-1133">Transmembrane helix</keyword>
<keyword evidence="1" id="KW-0812">Transmembrane</keyword>
<dbReference type="HOGENOM" id="CLU_129697_0_0_9"/>
<name>W0EH86_9FIRM</name>
<gene>
    <name evidence="2" type="ORF">DESME_08960</name>
</gene>
<organism evidence="2 3">
    <name type="scientific">Desulfitobacterium metallireducens DSM 15288</name>
    <dbReference type="NCBI Taxonomy" id="871968"/>
    <lineage>
        <taxon>Bacteria</taxon>
        <taxon>Bacillati</taxon>
        <taxon>Bacillota</taxon>
        <taxon>Clostridia</taxon>
        <taxon>Eubacteriales</taxon>
        <taxon>Desulfitobacteriaceae</taxon>
        <taxon>Desulfitobacterium</taxon>
    </lineage>
</organism>
<proteinExistence type="predicted"/>
<dbReference type="RefSeq" id="WP_006718834.1">
    <property type="nucleotide sequence ID" value="NZ_CP007032.1"/>
</dbReference>
<dbReference type="EMBL" id="CP007032">
    <property type="protein sequence ID" value="AHF08574.1"/>
    <property type="molecule type" value="Genomic_DNA"/>
</dbReference>
<dbReference type="AlphaFoldDB" id="W0EH86"/>
<accession>W0EH86</accession>
<evidence type="ECO:0008006" key="4">
    <source>
        <dbReference type="Google" id="ProtNLM"/>
    </source>
</evidence>
<evidence type="ECO:0000256" key="1">
    <source>
        <dbReference type="SAM" id="Phobius"/>
    </source>
</evidence>